<gene>
    <name evidence="1" type="ORF">ACFQ2K_08620</name>
</gene>
<dbReference type="EMBL" id="JBHTGL010000008">
    <property type="protein sequence ID" value="MFD0622878.1"/>
    <property type="molecule type" value="Genomic_DNA"/>
</dbReference>
<name>A0ABW2WNU7_9ACTN</name>
<reference evidence="2" key="1">
    <citation type="journal article" date="2019" name="Int. J. Syst. Evol. Microbiol.">
        <title>The Global Catalogue of Microorganisms (GCM) 10K type strain sequencing project: providing services to taxonomists for standard genome sequencing and annotation.</title>
        <authorList>
            <consortium name="The Broad Institute Genomics Platform"/>
            <consortium name="The Broad Institute Genome Sequencing Center for Infectious Disease"/>
            <person name="Wu L."/>
            <person name="Ma J."/>
        </authorList>
    </citation>
    <scope>NUCLEOTIDE SEQUENCE [LARGE SCALE GENOMIC DNA]</scope>
    <source>
        <strain evidence="2">JCM 12607</strain>
    </source>
</reference>
<organism evidence="1 2">
    <name type="scientific">Streptomyces sanglieri</name>
    <dbReference type="NCBI Taxonomy" id="193460"/>
    <lineage>
        <taxon>Bacteria</taxon>
        <taxon>Bacillati</taxon>
        <taxon>Actinomycetota</taxon>
        <taxon>Actinomycetes</taxon>
        <taxon>Kitasatosporales</taxon>
        <taxon>Streptomycetaceae</taxon>
        <taxon>Streptomyces</taxon>
    </lineage>
</organism>
<comment type="caution">
    <text evidence="1">The sequence shown here is derived from an EMBL/GenBank/DDBJ whole genome shotgun (WGS) entry which is preliminary data.</text>
</comment>
<keyword evidence="2" id="KW-1185">Reference proteome</keyword>
<accession>A0ABW2WNU7</accession>
<dbReference type="Proteomes" id="UP001596915">
    <property type="component" value="Unassembled WGS sequence"/>
</dbReference>
<evidence type="ECO:0008006" key="3">
    <source>
        <dbReference type="Google" id="ProtNLM"/>
    </source>
</evidence>
<sequence length="131" mass="13169">MWNLAWSRDCRHGGAWVVALVASALVALLFSVCDSGGHHRVAVPDRVTAASTVVTGGCPDQDLPCAHAHDEHVAAPAPELRAPGAPDEIGSGALVVPPAAGIGTAAAYTSTAPSPVGSGRALLCKVCVTRT</sequence>
<evidence type="ECO:0000313" key="2">
    <source>
        <dbReference type="Proteomes" id="UP001596915"/>
    </source>
</evidence>
<proteinExistence type="predicted"/>
<protein>
    <recommendedName>
        <fullName evidence="3">Lipoprotein</fullName>
    </recommendedName>
</protein>
<evidence type="ECO:0000313" key="1">
    <source>
        <dbReference type="EMBL" id="MFD0622878.1"/>
    </source>
</evidence>